<evidence type="ECO:0000313" key="7">
    <source>
        <dbReference type="Proteomes" id="UP000285883"/>
    </source>
</evidence>
<evidence type="ECO:0000256" key="5">
    <source>
        <dbReference type="SAM" id="SignalP"/>
    </source>
</evidence>
<feature type="signal peptide" evidence="5">
    <location>
        <begin position="1"/>
        <end position="20"/>
    </location>
</feature>
<protein>
    <submittedName>
        <fullName evidence="6">Uncharacterized protein</fullName>
    </submittedName>
</protein>
<comment type="subcellular location">
    <subcellularLocation>
        <location evidence="1">Secreted</location>
    </subcellularLocation>
</comment>
<keyword evidence="4" id="KW-0843">Virulence</keyword>
<organism evidence="6 7">
    <name type="scientific">Phytophthora kernoviae</name>
    <dbReference type="NCBI Taxonomy" id="325452"/>
    <lineage>
        <taxon>Eukaryota</taxon>
        <taxon>Sar</taxon>
        <taxon>Stramenopiles</taxon>
        <taxon>Oomycota</taxon>
        <taxon>Peronosporomycetes</taxon>
        <taxon>Peronosporales</taxon>
        <taxon>Peronosporaceae</taxon>
        <taxon>Phytophthora</taxon>
    </lineage>
</organism>
<name>A0A3R7J9K7_9STRA</name>
<keyword evidence="5" id="KW-0732">Signal</keyword>
<evidence type="ECO:0000256" key="2">
    <source>
        <dbReference type="ARBA" id="ARBA00009520"/>
    </source>
</evidence>
<dbReference type="Pfam" id="PF05630">
    <property type="entry name" value="NPP1"/>
    <property type="match status" value="1"/>
</dbReference>
<evidence type="ECO:0000313" key="6">
    <source>
        <dbReference type="EMBL" id="RLN25916.1"/>
    </source>
</evidence>
<dbReference type="EMBL" id="MAYM02001202">
    <property type="protein sequence ID" value="RLN25916.1"/>
    <property type="molecule type" value="Genomic_DNA"/>
</dbReference>
<dbReference type="Proteomes" id="UP000285883">
    <property type="component" value="Unassembled WGS sequence"/>
</dbReference>
<dbReference type="AlphaFoldDB" id="A0A3R7J9K7"/>
<evidence type="ECO:0000256" key="4">
    <source>
        <dbReference type="ARBA" id="ARBA00023026"/>
    </source>
</evidence>
<dbReference type="PANTHER" id="PTHR33657">
    <property type="entry name" value="DOMAIN PROTEIN, PUTATIVE (AFU_ORTHOLOGUE AFUA_5G00600)-RELATED"/>
    <property type="match status" value="1"/>
</dbReference>
<proteinExistence type="inferred from homology"/>
<comment type="caution">
    <text evidence="6">The sequence shown here is derived from an EMBL/GenBank/DDBJ whole genome shotgun (WGS) entry which is preliminary data.</text>
</comment>
<dbReference type="PIRSF" id="PIRSF029958">
    <property type="entry name" value="Necrosis-inducing_protein"/>
    <property type="match status" value="1"/>
</dbReference>
<keyword evidence="3" id="KW-0964">Secreted</keyword>
<dbReference type="InterPro" id="IPR008701">
    <property type="entry name" value="NPP1"/>
</dbReference>
<sequence length="175" mass="18763">MNLRMIIFVAAAALFVAIDAISIDHDKVQPFPQPEPVTDSEKAAVKFKPRLKIINGCGVYSAVNAAGETNGGLKGTGGVSGCDDYGKIAPVSNPNTIDGTAPKFLIDYPEFGWSNTYLYSALEDGDFQDLIMWEQLTDAARAALETTDFGDIDAPFTDANFNIHLTSARPSGVKK</sequence>
<dbReference type="GO" id="GO:0005576">
    <property type="term" value="C:extracellular region"/>
    <property type="evidence" value="ECO:0007669"/>
    <property type="project" value="UniProtKB-SubCell"/>
</dbReference>
<evidence type="ECO:0000256" key="1">
    <source>
        <dbReference type="ARBA" id="ARBA00004613"/>
    </source>
</evidence>
<evidence type="ECO:0000256" key="3">
    <source>
        <dbReference type="ARBA" id="ARBA00022525"/>
    </source>
</evidence>
<gene>
    <name evidence="6" type="ORF">BBI17_009265</name>
</gene>
<comment type="similarity">
    <text evidence="2">Belongs to the Necrosis inducing protein (NPP1) family.</text>
</comment>
<feature type="chain" id="PRO_5018647485" evidence="5">
    <location>
        <begin position="21"/>
        <end position="175"/>
    </location>
</feature>
<accession>A0A3R7J9K7</accession>
<dbReference type="PANTHER" id="PTHR33657:SF8">
    <property type="entry name" value="DOMAIN PROTEIN, PUTATIVE (AFU_ORTHOLOGUE AFUA_5G00600)-RELATED"/>
    <property type="match status" value="1"/>
</dbReference>
<reference evidence="6 7" key="1">
    <citation type="submission" date="2018-07" db="EMBL/GenBank/DDBJ databases">
        <title>Genome sequencing of oomycete isolates from Chile give support for New Zealand origin for Phytophthora kernoviae and make available the first Nothophytophthora sp. genome.</title>
        <authorList>
            <person name="Studholme D.J."/>
            <person name="Sanfuentes E."/>
            <person name="Panda P."/>
            <person name="Hill R."/>
            <person name="Sambles C."/>
            <person name="Grant M."/>
            <person name="Williams N.M."/>
            <person name="Mcdougal R.L."/>
        </authorList>
    </citation>
    <scope>NUCLEOTIDE SEQUENCE [LARGE SCALE GENOMIC DNA]</scope>
    <source>
        <strain evidence="6">Chile2</strain>
    </source>
</reference>